<evidence type="ECO:0000313" key="5">
    <source>
        <dbReference type="EMBL" id="MBQ0935264.1"/>
    </source>
</evidence>
<feature type="transmembrane region" description="Helical" evidence="3">
    <location>
        <begin position="42"/>
        <end position="61"/>
    </location>
</feature>
<dbReference type="Proteomes" id="UP000672097">
    <property type="component" value="Unassembled WGS sequence"/>
</dbReference>
<accession>A0ABS5DW01</accession>
<evidence type="ECO:0000313" key="6">
    <source>
        <dbReference type="Proteomes" id="UP000672097"/>
    </source>
</evidence>
<dbReference type="EMBL" id="JAGQDG010000003">
    <property type="protein sequence ID" value="MBQ0935264.1"/>
    <property type="molecule type" value="Genomic_DNA"/>
</dbReference>
<dbReference type="Pfam" id="PF00990">
    <property type="entry name" value="GGDEF"/>
    <property type="match status" value="1"/>
</dbReference>
<dbReference type="SMART" id="SM00267">
    <property type="entry name" value="GGDEF"/>
    <property type="match status" value="1"/>
</dbReference>
<dbReference type="Gene3D" id="3.30.70.270">
    <property type="match status" value="1"/>
</dbReference>
<dbReference type="InterPro" id="IPR043128">
    <property type="entry name" value="Rev_trsase/Diguanyl_cyclase"/>
</dbReference>
<dbReference type="InterPro" id="IPR000160">
    <property type="entry name" value="GGDEF_dom"/>
</dbReference>
<dbReference type="InterPro" id="IPR050469">
    <property type="entry name" value="Diguanylate_Cyclase"/>
</dbReference>
<gene>
    <name evidence="5" type="ORF">KAK11_07995</name>
</gene>
<feature type="transmembrane region" description="Helical" evidence="3">
    <location>
        <begin position="67"/>
        <end position="85"/>
    </location>
</feature>
<reference evidence="5 6" key="1">
    <citation type="submission" date="2021-04" db="EMBL/GenBank/DDBJ databases">
        <title>The genome sequence of type strain Ideonella paludis KCTC 32238.</title>
        <authorList>
            <person name="Liu Y."/>
        </authorList>
    </citation>
    <scope>NUCLEOTIDE SEQUENCE [LARGE SCALE GENOMIC DNA]</scope>
    <source>
        <strain evidence="5 6">KCTC 32238</strain>
    </source>
</reference>
<organism evidence="5 6">
    <name type="scientific">Ideonella paludis</name>
    <dbReference type="NCBI Taxonomy" id="1233411"/>
    <lineage>
        <taxon>Bacteria</taxon>
        <taxon>Pseudomonadati</taxon>
        <taxon>Pseudomonadota</taxon>
        <taxon>Betaproteobacteria</taxon>
        <taxon>Burkholderiales</taxon>
        <taxon>Sphaerotilaceae</taxon>
        <taxon>Ideonella</taxon>
    </lineage>
</organism>
<dbReference type="PANTHER" id="PTHR45138:SF9">
    <property type="entry name" value="DIGUANYLATE CYCLASE DGCM-RELATED"/>
    <property type="match status" value="1"/>
</dbReference>
<dbReference type="RefSeq" id="WP_210808083.1">
    <property type="nucleotide sequence ID" value="NZ_JAGQDG010000003.1"/>
</dbReference>
<feature type="transmembrane region" description="Helical" evidence="3">
    <location>
        <begin position="97"/>
        <end position="115"/>
    </location>
</feature>
<dbReference type="PROSITE" id="PS50887">
    <property type="entry name" value="GGDEF"/>
    <property type="match status" value="1"/>
</dbReference>
<feature type="transmembrane region" description="Helical" evidence="3">
    <location>
        <begin position="145"/>
        <end position="163"/>
    </location>
</feature>
<feature type="transmembrane region" description="Helical" evidence="3">
    <location>
        <begin position="121"/>
        <end position="138"/>
    </location>
</feature>
<evidence type="ECO:0000256" key="2">
    <source>
        <dbReference type="ARBA" id="ARBA00034247"/>
    </source>
</evidence>
<protein>
    <recommendedName>
        <fullName evidence="1">diguanylate cyclase</fullName>
        <ecNumber evidence="1">2.7.7.65</ecNumber>
    </recommendedName>
</protein>
<dbReference type="SUPFAM" id="SSF55073">
    <property type="entry name" value="Nucleotide cyclase"/>
    <property type="match status" value="1"/>
</dbReference>
<keyword evidence="3" id="KW-0812">Transmembrane</keyword>
<dbReference type="PANTHER" id="PTHR45138">
    <property type="entry name" value="REGULATORY COMPONENTS OF SENSORY TRANSDUCTION SYSTEM"/>
    <property type="match status" value="1"/>
</dbReference>
<keyword evidence="3" id="KW-1133">Transmembrane helix</keyword>
<feature type="domain" description="GGDEF" evidence="4">
    <location>
        <begin position="244"/>
        <end position="376"/>
    </location>
</feature>
<proteinExistence type="predicted"/>
<keyword evidence="6" id="KW-1185">Reference proteome</keyword>
<evidence type="ECO:0000259" key="4">
    <source>
        <dbReference type="PROSITE" id="PS50887"/>
    </source>
</evidence>
<keyword evidence="3" id="KW-0472">Membrane</keyword>
<name>A0ABS5DW01_9BURK</name>
<evidence type="ECO:0000256" key="3">
    <source>
        <dbReference type="SAM" id="Phobius"/>
    </source>
</evidence>
<dbReference type="EC" id="2.7.7.65" evidence="1"/>
<sequence>MPTYVSPLLSGVGAPRALQWVWAGARTDDTATQRRKLMQTNVAAGMMMAIILAFNGIYTAIGNPGLMQSGWAQLPFAMLSPLIWRFNAQGRRDWARWLLFALAMGGCVAVITGGQGTEGMAHSYFLLYAVMAACFFPMQEWRSALVFSALNLQIFAALHVYGWPAHHTVYALDPHVLTGLKVALQGGCVLVVVGVVLLSETVAERNEHQLRQLAMTDLLTALPNRRAFSQALVNELARSLRHGHPLSLAVMDLDHFKRINDNHGHSAGDEALQHTAKILRSQARCEDMVARIGGEEFALLMPETAAEQALEVAERMRKAVMAQPLSARAGGEPVTTSVGVATVPPGMDGEQALHAADRALYEAKRRGRNCVVAAAA</sequence>
<dbReference type="NCBIfam" id="TIGR00254">
    <property type="entry name" value="GGDEF"/>
    <property type="match status" value="1"/>
</dbReference>
<comment type="caution">
    <text evidence="5">The sequence shown here is derived from an EMBL/GenBank/DDBJ whole genome shotgun (WGS) entry which is preliminary data.</text>
</comment>
<evidence type="ECO:0000256" key="1">
    <source>
        <dbReference type="ARBA" id="ARBA00012528"/>
    </source>
</evidence>
<dbReference type="InterPro" id="IPR029787">
    <property type="entry name" value="Nucleotide_cyclase"/>
</dbReference>
<comment type="catalytic activity">
    <reaction evidence="2">
        <text>2 GTP = 3',3'-c-di-GMP + 2 diphosphate</text>
        <dbReference type="Rhea" id="RHEA:24898"/>
        <dbReference type="ChEBI" id="CHEBI:33019"/>
        <dbReference type="ChEBI" id="CHEBI:37565"/>
        <dbReference type="ChEBI" id="CHEBI:58805"/>
        <dbReference type="EC" id="2.7.7.65"/>
    </reaction>
</comment>
<feature type="transmembrane region" description="Helical" evidence="3">
    <location>
        <begin position="183"/>
        <end position="203"/>
    </location>
</feature>
<dbReference type="CDD" id="cd01949">
    <property type="entry name" value="GGDEF"/>
    <property type="match status" value="1"/>
</dbReference>